<dbReference type="AlphaFoldDB" id="A0A382Y189"/>
<name>A0A382Y189_9ZZZZ</name>
<dbReference type="GO" id="GO:0003676">
    <property type="term" value="F:nucleic acid binding"/>
    <property type="evidence" value="ECO:0007669"/>
    <property type="project" value="InterPro"/>
</dbReference>
<feature type="non-terminal residue" evidence="2">
    <location>
        <position position="238"/>
    </location>
</feature>
<dbReference type="GO" id="GO:0036297">
    <property type="term" value="P:interstrand cross-link repair"/>
    <property type="evidence" value="ECO:0007669"/>
    <property type="project" value="TreeGrafter"/>
</dbReference>
<gene>
    <name evidence="2" type="ORF">METZ01_LOCUS429132</name>
</gene>
<feature type="domain" description="DEAD/DEAH-box helicase" evidence="1">
    <location>
        <begin position="99"/>
        <end position="202"/>
    </location>
</feature>
<dbReference type="PANTHER" id="PTHR47957:SF3">
    <property type="entry name" value="ATP-DEPENDENT HELICASE HRQ1"/>
    <property type="match status" value="1"/>
</dbReference>
<reference evidence="2" key="1">
    <citation type="submission" date="2018-05" db="EMBL/GenBank/DDBJ databases">
        <authorList>
            <person name="Lanie J.A."/>
            <person name="Ng W.-L."/>
            <person name="Kazmierczak K.M."/>
            <person name="Andrzejewski T.M."/>
            <person name="Davidsen T.M."/>
            <person name="Wayne K.J."/>
            <person name="Tettelin H."/>
            <person name="Glass J.I."/>
            <person name="Rusch D."/>
            <person name="Podicherti R."/>
            <person name="Tsui H.-C.T."/>
            <person name="Winkler M.E."/>
        </authorList>
    </citation>
    <scope>NUCLEOTIDE SEQUENCE</scope>
</reference>
<dbReference type="EMBL" id="UINC01171619">
    <property type="protein sequence ID" value="SVD76278.1"/>
    <property type="molecule type" value="Genomic_DNA"/>
</dbReference>
<dbReference type="GO" id="GO:0006289">
    <property type="term" value="P:nucleotide-excision repair"/>
    <property type="evidence" value="ECO:0007669"/>
    <property type="project" value="TreeGrafter"/>
</dbReference>
<accession>A0A382Y189</accession>
<dbReference type="InterPro" id="IPR011545">
    <property type="entry name" value="DEAD/DEAH_box_helicase_dom"/>
</dbReference>
<dbReference type="GO" id="GO:0005634">
    <property type="term" value="C:nucleus"/>
    <property type="evidence" value="ECO:0007669"/>
    <property type="project" value="TreeGrafter"/>
</dbReference>
<dbReference type="Pfam" id="PF00270">
    <property type="entry name" value="DEAD"/>
    <property type="match status" value="1"/>
</dbReference>
<organism evidence="2">
    <name type="scientific">marine metagenome</name>
    <dbReference type="NCBI Taxonomy" id="408172"/>
    <lineage>
        <taxon>unclassified sequences</taxon>
        <taxon>metagenomes</taxon>
        <taxon>ecological metagenomes</taxon>
    </lineage>
</organism>
<sequence length="238" mass="26533">MKTPQEVLQYTHEEFFRYYDTAFRASDPGVMAERSKLLKEPGVVFGDPFIEPLPEYPTAGERDGIPRSITESIKSAGGSEFLAELADQVIFAEPSGLYEHQEEALVESFKNQRNLAITSGTGSGKTEAFLLPILARLTQEAETWPAPPPDAEGGHWWKTTANRDPQRAVDGHRPAAVRALVMFPMNALVEDQLVRLRSYLDSDESQAIFDKHCSGNRFYFGRYTGKTPVSGDESKSSR</sequence>
<dbReference type="GO" id="GO:0043138">
    <property type="term" value="F:3'-5' DNA helicase activity"/>
    <property type="evidence" value="ECO:0007669"/>
    <property type="project" value="TreeGrafter"/>
</dbReference>
<dbReference type="SUPFAM" id="SSF52540">
    <property type="entry name" value="P-loop containing nucleoside triphosphate hydrolases"/>
    <property type="match status" value="1"/>
</dbReference>
<dbReference type="PANTHER" id="PTHR47957">
    <property type="entry name" value="ATP-DEPENDENT HELICASE HRQ1"/>
    <property type="match status" value="1"/>
</dbReference>
<protein>
    <recommendedName>
        <fullName evidence="1">DEAD/DEAH-box helicase domain-containing protein</fullName>
    </recommendedName>
</protein>
<dbReference type="InterPro" id="IPR027417">
    <property type="entry name" value="P-loop_NTPase"/>
</dbReference>
<proteinExistence type="predicted"/>
<dbReference type="GO" id="GO:0005524">
    <property type="term" value="F:ATP binding"/>
    <property type="evidence" value="ECO:0007669"/>
    <property type="project" value="InterPro"/>
</dbReference>
<evidence type="ECO:0000313" key="2">
    <source>
        <dbReference type="EMBL" id="SVD76278.1"/>
    </source>
</evidence>
<dbReference type="Gene3D" id="3.40.50.300">
    <property type="entry name" value="P-loop containing nucleotide triphosphate hydrolases"/>
    <property type="match status" value="1"/>
</dbReference>
<evidence type="ECO:0000259" key="1">
    <source>
        <dbReference type="Pfam" id="PF00270"/>
    </source>
</evidence>